<keyword evidence="1" id="KW-0732">Signal</keyword>
<sequence length="235" mass="25350">MKRVAIGSAIAVVLALLIARPAVAQHPAAAYLQLAVLDVDTTRLDAFKAAAAEHIAAAGQAEPDLLAMYAVSEKDSPGRVRVLEIYANEAAYRAHLASSHYQTFASKVRPMLTDRRLLALQPVFISTKSALPPSPQVRVAELEIAPEHLAAYTAAVSEEIADSVRLEPGVIAIHAAALANQPGTLIFLEIYADETAYQSHIASPHFKKYVATTAPFITGRRLMVTEPLLLYKKPH</sequence>
<feature type="domain" description="ABM" evidence="2">
    <location>
        <begin position="136"/>
        <end position="225"/>
    </location>
</feature>
<dbReference type="InterPro" id="IPR011008">
    <property type="entry name" value="Dimeric_a/b-barrel"/>
</dbReference>
<dbReference type="Pfam" id="PF03992">
    <property type="entry name" value="ABM"/>
    <property type="match status" value="2"/>
</dbReference>
<evidence type="ECO:0000256" key="1">
    <source>
        <dbReference type="SAM" id="SignalP"/>
    </source>
</evidence>
<reference evidence="3 4" key="1">
    <citation type="submission" date="2020-07" db="EMBL/GenBank/DDBJ databases">
        <title>Genomic Encyclopedia of Type Strains, Phase IV (KMG-V): Genome sequencing to study the core and pangenomes of soil and plant-associated prokaryotes.</title>
        <authorList>
            <person name="Whitman W."/>
        </authorList>
    </citation>
    <scope>NUCLEOTIDE SEQUENCE [LARGE SCALE GENOMIC DNA]</scope>
    <source>
        <strain evidence="3 4">SAS40</strain>
    </source>
</reference>
<dbReference type="Proteomes" id="UP000542125">
    <property type="component" value="Unassembled WGS sequence"/>
</dbReference>
<comment type="caution">
    <text evidence="3">The sequence shown here is derived from an EMBL/GenBank/DDBJ whole genome shotgun (WGS) entry which is preliminary data.</text>
</comment>
<dbReference type="PROSITE" id="PS51725">
    <property type="entry name" value="ABM"/>
    <property type="match status" value="2"/>
</dbReference>
<dbReference type="RefSeq" id="WP_179586753.1">
    <property type="nucleotide sequence ID" value="NZ_JACBYR010000001.1"/>
</dbReference>
<protein>
    <submittedName>
        <fullName evidence="3">Quinol monooxygenase YgiN</fullName>
    </submittedName>
</protein>
<organism evidence="3 4">
    <name type="scientific">Pigmentiphaga litoralis</name>
    <dbReference type="NCBI Taxonomy" id="516702"/>
    <lineage>
        <taxon>Bacteria</taxon>
        <taxon>Pseudomonadati</taxon>
        <taxon>Pseudomonadota</taxon>
        <taxon>Betaproteobacteria</taxon>
        <taxon>Burkholderiales</taxon>
        <taxon>Alcaligenaceae</taxon>
        <taxon>Pigmentiphaga</taxon>
    </lineage>
</organism>
<evidence type="ECO:0000313" key="4">
    <source>
        <dbReference type="Proteomes" id="UP000542125"/>
    </source>
</evidence>
<dbReference type="InterPro" id="IPR007138">
    <property type="entry name" value="ABM_dom"/>
</dbReference>
<dbReference type="InterPro" id="IPR050744">
    <property type="entry name" value="AI-2_Isomerase_LsrG"/>
</dbReference>
<feature type="signal peptide" evidence="1">
    <location>
        <begin position="1"/>
        <end position="24"/>
    </location>
</feature>
<dbReference type="PANTHER" id="PTHR33336">
    <property type="entry name" value="QUINOL MONOOXYGENASE YGIN-RELATED"/>
    <property type="match status" value="1"/>
</dbReference>
<evidence type="ECO:0000259" key="2">
    <source>
        <dbReference type="PROSITE" id="PS51725"/>
    </source>
</evidence>
<keyword evidence="3" id="KW-0560">Oxidoreductase</keyword>
<feature type="chain" id="PRO_5031186893" evidence="1">
    <location>
        <begin position="25"/>
        <end position="235"/>
    </location>
</feature>
<name>A0A7Y9IUD5_9BURK</name>
<dbReference type="SUPFAM" id="SSF54909">
    <property type="entry name" value="Dimeric alpha+beta barrel"/>
    <property type="match status" value="2"/>
</dbReference>
<dbReference type="GO" id="GO:0004497">
    <property type="term" value="F:monooxygenase activity"/>
    <property type="evidence" value="ECO:0007669"/>
    <property type="project" value="UniProtKB-KW"/>
</dbReference>
<dbReference type="PANTHER" id="PTHR33336:SF3">
    <property type="entry name" value="ABM DOMAIN-CONTAINING PROTEIN"/>
    <property type="match status" value="1"/>
</dbReference>
<dbReference type="AlphaFoldDB" id="A0A7Y9IUD5"/>
<proteinExistence type="predicted"/>
<dbReference type="Gene3D" id="3.30.70.100">
    <property type="match status" value="1"/>
</dbReference>
<feature type="domain" description="ABM" evidence="2">
    <location>
        <begin position="31"/>
        <end position="124"/>
    </location>
</feature>
<keyword evidence="4" id="KW-1185">Reference proteome</keyword>
<keyword evidence="3" id="KW-0503">Monooxygenase</keyword>
<accession>A0A7Y9IUD5</accession>
<gene>
    <name evidence="3" type="ORF">FHW18_002517</name>
</gene>
<dbReference type="EMBL" id="JACBYR010000001">
    <property type="protein sequence ID" value="NYE83246.1"/>
    <property type="molecule type" value="Genomic_DNA"/>
</dbReference>
<evidence type="ECO:0000313" key="3">
    <source>
        <dbReference type="EMBL" id="NYE83246.1"/>
    </source>
</evidence>